<comment type="caution">
    <text evidence="1">The sequence shown here is derived from an EMBL/GenBank/DDBJ whole genome shotgun (WGS) entry which is preliminary data.</text>
</comment>
<sequence>MFIVPLQESDDGSIDAHLILFFRESMSNAENNLLPHGNNLHAVQHIVSLIRVKSLEPTSRSTFLQALRQFRLYLIRLRITCSLLIAACAA</sequence>
<gene>
    <name evidence="1" type="ORF">HMI46_16130</name>
</gene>
<dbReference type="EMBL" id="JABFOR010000021">
    <property type="protein sequence ID" value="NOJ72079.1"/>
    <property type="molecule type" value="Genomic_DNA"/>
</dbReference>
<dbReference type="AlphaFoldDB" id="A0AAP6ZXZ1"/>
<name>A0AAP6ZXZ1_PAEAL</name>
<proteinExistence type="predicted"/>
<evidence type="ECO:0000313" key="1">
    <source>
        <dbReference type="EMBL" id="NOJ72079.1"/>
    </source>
</evidence>
<accession>A0AAP6ZXZ1</accession>
<evidence type="ECO:0000313" key="2">
    <source>
        <dbReference type="Proteomes" id="UP000552038"/>
    </source>
</evidence>
<reference evidence="1 2" key="1">
    <citation type="submission" date="2020-05" db="EMBL/GenBank/DDBJ databases">
        <title>Whole genome sequencing and identification of novel metabolites from Paenibacillus alvei strain JR949.</title>
        <authorList>
            <person name="Rajendhran J."/>
            <person name="Sree Pranav P."/>
            <person name="Mahalakshmi B."/>
            <person name="Karthikeyan R."/>
        </authorList>
    </citation>
    <scope>NUCLEOTIDE SEQUENCE [LARGE SCALE GENOMIC DNA]</scope>
    <source>
        <strain evidence="1 2">JR949</strain>
    </source>
</reference>
<organism evidence="1 2">
    <name type="scientific">Paenibacillus alvei</name>
    <name type="common">Bacillus alvei</name>
    <dbReference type="NCBI Taxonomy" id="44250"/>
    <lineage>
        <taxon>Bacteria</taxon>
        <taxon>Bacillati</taxon>
        <taxon>Bacillota</taxon>
        <taxon>Bacilli</taxon>
        <taxon>Bacillales</taxon>
        <taxon>Paenibacillaceae</taxon>
        <taxon>Paenibacillus</taxon>
    </lineage>
</organism>
<protein>
    <submittedName>
        <fullName evidence="1">Uncharacterized protein</fullName>
    </submittedName>
</protein>
<dbReference type="Proteomes" id="UP000552038">
    <property type="component" value="Unassembled WGS sequence"/>
</dbReference>